<dbReference type="CDD" id="cd06170">
    <property type="entry name" value="LuxR_C_like"/>
    <property type="match status" value="1"/>
</dbReference>
<dbReference type="SUPFAM" id="SSF46894">
    <property type="entry name" value="C-terminal effector domain of the bipartite response regulators"/>
    <property type="match status" value="1"/>
</dbReference>
<keyword evidence="2" id="KW-0238">DNA-binding</keyword>
<reference evidence="7" key="1">
    <citation type="journal article" date="2019" name="Int. J. Syst. Evol. Microbiol.">
        <title>The Global Catalogue of Microorganisms (GCM) 10K type strain sequencing project: providing services to taxonomists for standard genome sequencing and annotation.</title>
        <authorList>
            <consortium name="The Broad Institute Genomics Platform"/>
            <consortium name="The Broad Institute Genome Sequencing Center for Infectious Disease"/>
            <person name="Wu L."/>
            <person name="Ma J."/>
        </authorList>
    </citation>
    <scope>NUCLEOTIDE SEQUENCE [LARGE SCALE GENOMIC DNA]</scope>
    <source>
        <strain evidence="7">JCM 13249</strain>
    </source>
</reference>
<sequence length="445" mass="44325">MIGMGQALPTGRNLPVAAGLAGVVAVIVLGLLRLDGNAGFPTDPLGAVALAIAVVGAMLAASRLVVAGNRRAGRTARWLGACLLAYLFSAGWAVWAAATGNGSAPLAIACWSTAWIPPLGLMQVTASAAVRADERPPWTHRILTAVLGAATLLNPVLTTSGEPFTGLPTIAPESWQTTLAPLGAIVTLLGAVALLLIPGSLWRAALGSQGTARGRLGCAAAGATAAPLTVSFCLLLAVARDPGAVEPSLGSVAFLIALSVAALFSAACAVLAARGAVAPGHLASAVRGVGFVAAGLAVTGLGTIVASPGIGLGATPVAILVAMITLTAGVGIWHGTGRLISVLTPAPTTPARPAEAPHGPTRRVDTGPVPIPGLTAREAEVLAALAEGASNAGIAAQLVVSERTVDAHLRAIFVKLGLSPDAGTNRRVQAARIWLEHDNANQRSA</sequence>
<evidence type="ECO:0000256" key="1">
    <source>
        <dbReference type="ARBA" id="ARBA00023015"/>
    </source>
</evidence>
<keyword evidence="4" id="KW-0812">Transmembrane</keyword>
<feature type="transmembrane region" description="Helical" evidence="4">
    <location>
        <begin position="218"/>
        <end position="239"/>
    </location>
</feature>
<dbReference type="RefSeq" id="WP_344079253.1">
    <property type="nucleotide sequence ID" value="NZ_BAAALS010000008.1"/>
</dbReference>
<protein>
    <recommendedName>
        <fullName evidence="5">HTH luxR-type domain-containing protein</fullName>
    </recommendedName>
</protein>
<feature type="transmembrane region" description="Helical" evidence="4">
    <location>
        <begin position="104"/>
        <end position="130"/>
    </location>
</feature>
<evidence type="ECO:0000313" key="6">
    <source>
        <dbReference type="EMBL" id="GAA1748992.1"/>
    </source>
</evidence>
<evidence type="ECO:0000313" key="7">
    <source>
        <dbReference type="Proteomes" id="UP001500655"/>
    </source>
</evidence>
<gene>
    <name evidence="6" type="ORF">GCM10009681_20230</name>
</gene>
<feature type="transmembrane region" description="Helical" evidence="4">
    <location>
        <begin position="142"/>
        <end position="158"/>
    </location>
</feature>
<feature type="transmembrane region" description="Helical" evidence="4">
    <location>
        <begin position="251"/>
        <end position="273"/>
    </location>
</feature>
<comment type="caution">
    <text evidence="6">The sequence shown here is derived from an EMBL/GenBank/DDBJ whole genome shotgun (WGS) entry which is preliminary data.</text>
</comment>
<dbReference type="PROSITE" id="PS50043">
    <property type="entry name" value="HTH_LUXR_2"/>
    <property type="match status" value="1"/>
</dbReference>
<keyword evidence="7" id="KW-1185">Reference proteome</keyword>
<feature type="transmembrane region" description="Helical" evidence="4">
    <location>
        <begin position="178"/>
        <end position="197"/>
    </location>
</feature>
<dbReference type="PRINTS" id="PR00038">
    <property type="entry name" value="HTHLUXR"/>
</dbReference>
<keyword evidence="3" id="KW-0804">Transcription</keyword>
<dbReference type="InterPro" id="IPR016032">
    <property type="entry name" value="Sig_transdc_resp-reg_C-effctor"/>
</dbReference>
<feature type="transmembrane region" description="Helical" evidence="4">
    <location>
        <begin position="312"/>
        <end position="333"/>
    </location>
</feature>
<feature type="domain" description="HTH luxR-type" evidence="5">
    <location>
        <begin position="367"/>
        <end position="438"/>
    </location>
</feature>
<proteinExistence type="predicted"/>
<evidence type="ECO:0000259" key="5">
    <source>
        <dbReference type="PROSITE" id="PS50043"/>
    </source>
</evidence>
<accession>A0ABP4W824</accession>
<dbReference type="PANTHER" id="PTHR44688:SF16">
    <property type="entry name" value="DNA-BINDING TRANSCRIPTIONAL ACTIVATOR DEVR_DOSR"/>
    <property type="match status" value="1"/>
</dbReference>
<dbReference type="PANTHER" id="PTHR44688">
    <property type="entry name" value="DNA-BINDING TRANSCRIPTIONAL ACTIVATOR DEVR_DOSR"/>
    <property type="match status" value="1"/>
</dbReference>
<dbReference type="PROSITE" id="PS00622">
    <property type="entry name" value="HTH_LUXR_1"/>
    <property type="match status" value="1"/>
</dbReference>
<name>A0ABP4W824_9ACTN</name>
<evidence type="ECO:0000256" key="4">
    <source>
        <dbReference type="SAM" id="Phobius"/>
    </source>
</evidence>
<evidence type="ECO:0000256" key="2">
    <source>
        <dbReference type="ARBA" id="ARBA00023125"/>
    </source>
</evidence>
<keyword evidence="4" id="KW-0472">Membrane</keyword>
<dbReference type="InterPro" id="IPR000792">
    <property type="entry name" value="Tscrpt_reg_LuxR_C"/>
</dbReference>
<organism evidence="6 7">
    <name type="scientific">Luedemannella helvata</name>
    <dbReference type="NCBI Taxonomy" id="349315"/>
    <lineage>
        <taxon>Bacteria</taxon>
        <taxon>Bacillati</taxon>
        <taxon>Actinomycetota</taxon>
        <taxon>Actinomycetes</taxon>
        <taxon>Micromonosporales</taxon>
        <taxon>Micromonosporaceae</taxon>
        <taxon>Luedemannella</taxon>
    </lineage>
</organism>
<keyword evidence="1" id="KW-0805">Transcription regulation</keyword>
<feature type="transmembrane region" description="Helical" evidence="4">
    <location>
        <begin position="78"/>
        <end position="98"/>
    </location>
</feature>
<dbReference type="Pfam" id="PF00196">
    <property type="entry name" value="GerE"/>
    <property type="match status" value="1"/>
</dbReference>
<dbReference type="Proteomes" id="UP001500655">
    <property type="component" value="Unassembled WGS sequence"/>
</dbReference>
<dbReference type="InterPro" id="IPR036388">
    <property type="entry name" value="WH-like_DNA-bd_sf"/>
</dbReference>
<feature type="transmembrane region" description="Helical" evidence="4">
    <location>
        <begin position="285"/>
        <end position="306"/>
    </location>
</feature>
<evidence type="ECO:0000256" key="3">
    <source>
        <dbReference type="ARBA" id="ARBA00023163"/>
    </source>
</evidence>
<dbReference type="EMBL" id="BAAALS010000008">
    <property type="protein sequence ID" value="GAA1748992.1"/>
    <property type="molecule type" value="Genomic_DNA"/>
</dbReference>
<dbReference type="SMART" id="SM00421">
    <property type="entry name" value="HTH_LUXR"/>
    <property type="match status" value="1"/>
</dbReference>
<dbReference type="Gene3D" id="1.10.10.10">
    <property type="entry name" value="Winged helix-like DNA-binding domain superfamily/Winged helix DNA-binding domain"/>
    <property type="match status" value="1"/>
</dbReference>
<feature type="transmembrane region" description="Helical" evidence="4">
    <location>
        <begin position="12"/>
        <end position="32"/>
    </location>
</feature>
<feature type="transmembrane region" description="Helical" evidence="4">
    <location>
        <begin position="44"/>
        <end position="66"/>
    </location>
</feature>
<keyword evidence="4" id="KW-1133">Transmembrane helix</keyword>